<organism evidence="2">
    <name type="scientific">freshwater metagenome</name>
    <dbReference type="NCBI Taxonomy" id="449393"/>
    <lineage>
        <taxon>unclassified sequences</taxon>
        <taxon>metagenomes</taxon>
        <taxon>ecological metagenomes</taxon>
    </lineage>
</organism>
<name>A0A6J6EUG6_9ZZZZ</name>
<gene>
    <name evidence="2" type="ORF">UFOPK1722_00967</name>
</gene>
<dbReference type="AlphaFoldDB" id="A0A6J6EUG6"/>
<evidence type="ECO:0000313" key="2">
    <source>
        <dbReference type="EMBL" id="CAB4580141.1"/>
    </source>
</evidence>
<protein>
    <submittedName>
        <fullName evidence="2">Unannotated protein</fullName>
    </submittedName>
</protein>
<evidence type="ECO:0000256" key="1">
    <source>
        <dbReference type="SAM" id="MobiDB-lite"/>
    </source>
</evidence>
<dbReference type="EMBL" id="CAEZTS010000076">
    <property type="protein sequence ID" value="CAB4580141.1"/>
    <property type="molecule type" value="Genomic_DNA"/>
</dbReference>
<sequence length="125" mass="13174">MTIISAQASSLNTSMPALWSRVNTNTSCVPLASAITWTGPRLRTASESSPSNAGKRLGMTRMRQWLSGPTEASVGSDASSLPGQKGHGRVGPDSTVGTRVAKSVGRMARSATMVTQRPVRGFRRS</sequence>
<accession>A0A6J6EUG6</accession>
<proteinExistence type="predicted"/>
<feature type="region of interest" description="Disordered" evidence="1">
    <location>
        <begin position="65"/>
        <end position="125"/>
    </location>
</feature>
<reference evidence="2" key="1">
    <citation type="submission" date="2020-05" db="EMBL/GenBank/DDBJ databases">
        <authorList>
            <person name="Chiriac C."/>
            <person name="Salcher M."/>
            <person name="Ghai R."/>
            <person name="Kavagutti S V."/>
        </authorList>
    </citation>
    <scope>NUCLEOTIDE SEQUENCE</scope>
</reference>